<comment type="caution">
    <text evidence="1">The sequence shown here is derived from an EMBL/GenBank/DDBJ whole genome shotgun (WGS) entry which is preliminary data.</text>
</comment>
<reference evidence="2" key="1">
    <citation type="journal article" date="2022" name="Mol. Ecol. Resour.">
        <title>The genomes of chicory, endive, great burdock and yacon provide insights into Asteraceae palaeo-polyploidization history and plant inulin production.</title>
        <authorList>
            <person name="Fan W."/>
            <person name="Wang S."/>
            <person name="Wang H."/>
            <person name="Wang A."/>
            <person name="Jiang F."/>
            <person name="Liu H."/>
            <person name="Zhao H."/>
            <person name="Xu D."/>
            <person name="Zhang Y."/>
        </authorList>
    </citation>
    <scope>NUCLEOTIDE SEQUENCE [LARGE SCALE GENOMIC DNA]</scope>
    <source>
        <strain evidence="2">cv. Yunnan</strain>
    </source>
</reference>
<name>A0ACB8Z971_9ASTR</name>
<gene>
    <name evidence="1" type="ORF">L1987_77150</name>
</gene>
<evidence type="ECO:0000313" key="1">
    <source>
        <dbReference type="EMBL" id="KAI3694189.1"/>
    </source>
</evidence>
<sequence length="408" mass="45667">MYHTPLLEGKIGLFEFQVSYQSQINNHQTFCFTFMDTCTGMISSVELPIHGDVLEAILSHVPLIHLIPASHVSKSWTATVSSAFRTSTNAKPWLILHTQSYRHPYPTTTHAYDPESNSWIQIRSPAIDYVSTLRSSHSNLLYMISPSKLSFSSDPLHLTWHHAVAPKISRIDPVVSVVGRHVVVAGGAFDFEDDPLAVEVYDLRSQQWTKSDPMPEFFNQSASSMWLSVASDDRHLFVMEKSSGVTYSFNTSNNNWSGPYNLRPDHRVFYSVIGFSDARLIVIGMLGEPEDVDGVKVWEVNCNSSECKEIGEMPENILENLKSHDSFISSIDVAMAGNIAYICICSRAEEVIVCEFIDGGGCRWRSVANTVASCGSIMDKLVLTCSKVGIEELQRATRSENRRFVVKR</sequence>
<dbReference type="Proteomes" id="UP001056120">
    <property type="component" value="Linkage Group LG26"/>
</dbReference>
<reference evidence="1 2" key="2">
    <citation type="journal article" date="2022" name="Mol. Ecol. Resour.">
        <title>The genomes of chicory, endive, great burdock and yacon provide insights into Asteraceae paleo-polyploidization history and plant inulin production.</title>
        <authorList>
            <person name="Fan W."/>
            <person name="Wang S."/>
            <person name="Wang H."/>
            <person name="Wang A."/>
            <person name="Jiang F."/>
            <person name="Liu H."/>
            <person name="Zhao H."/>
            <person name="Xu D."/>
            <person name="Zhang Y."/>
        </authorList>
    </citation>
    <scope>NUCLEOTIDE SEQUENCE [LARGE SCALE GENOMIC DNA]</scope>
    <source>
        <strain evidence="2">cv. Yunnan</strain>
        <tissue evidence="1">Leaves</tissue>
    </source>
</reference>
<keyword evidence="2" id="KW-1185">Reference proteome</keyword>
<organism evidence="1 2">
    <name type="scientific">Smallanthus sonchifolius</name>
    <dbReference type="NCBI Taxonomy" id="185202"/>
    <lineage>
        <taxon>Eukaryota</taxon>
        <taxon>Viridiplantae</taxon>
        <taxon>Streptophyta</taxon>
        <taxon>Embryophyta</taxon>
        <taxon>Tracheophyta</taxon>
        <taxon>Spermatophyta</taxon>
        <taxon>Magnoliopsida</taxon>
        <taxon>eudicotyledons</taxon>
        <taxon>Gunneridae</taxon>
        <taxon>Pentapetalae</taxon>
        <taxon>asterids</taxon>
        <taxon>campanulids</taxon>
        <taxon>Asterales</taxon>
        <taxon>Asteraceae</taxon>
        <taxon>Asteroideae</taxon>
        <taxon>Heliantheae alliance</taxon>
        <taxon>Millerieae</taxon>
        <taxon>Smallanthus</taxon>
    </lineage>
</organism>
<proteinExistence type="predicted"/>
<accession>A0ACB8Z971</accession>
<dbReference type="EMBL" id="CM042043">
    <property type="protein sequence ID" value="KAI3694189.1"/>
    <property type="molecule type" value="Genomic_DNA"/>
</dbReference>
<evidence type="ECO:0000313" key="2">
    <source>
        <dbReference type="Proteomes" id="UP001056120"/>
    </source>
</evidence>
<protein>
    <submittedName>
        <fullName evidence="1">Uncharacterized protein</fullName>
    </submittedName>
</protein>